<sequence>MKWSYFRTWFHGMLQPVFRSSSGATMLWVIAAITILGGFAAAVNSITPSSMQGKLAGERGSRAYYAALSGVEYFKALQDSDRETFKAKNNAGRTIGFGEDSFFITNIASDSDSWSLLSG</sequence>
<evidence type="ECO:0000313" key="2">
    <source>
        <dbReference type="EMBL" id="MYL85284.1"/>
    </source>
</evidence>
<keyword evidence="1" id="KW-0812">Transmembrane</keyword>
<feature type="transmembrane region" description="Helical" evidence="1">
    <location>
        <begin position="26"/>
        <end position="46"/>
    </location>
</feature>
<evidence type="ECO:0000313" key="3">
    <source>
        <dbReference type="Proteomes" id="UP000482487"/>
    </source>
</evidence>
<dbReference type="EMBL" id="WVUD01000072">
    <property type="protein sequence ID" value="MYL85284.1"/>
    <property type="molecule type" value="Genomic_DNA"/>
</dbReference>
<dbReference type="OrthoDB" id="5446551at2"/>
<organism evidence="2 3">
    <name type="scientific">Solidesulfovibrio aerotolerans</name>
    <dbReference type="NCBI Taxonomy" id="295255"/>
    <lineage>
        <taxon>Bacteria</taxon>
        <taxon>Pseudomonadati</taxon>
        <taxon>Thermodesulfobacteriota</taxon>
        <taxon>Desulfovibrionia</taxon>
        <taxon>Desulfovibrionales</taxon>
        <taxon>Desulfovibrionaceae</taxon>
        <taxon>Solidesulfovibrio</taxon>
    </lineage>
</organism>
<evidence type="ECO:0000256" key="1">
    <source>
        <dbReference type="SAM" id="Phobius"/>
    </source>
</evidence>
<keyword evidence="1" id="KW-1133">Transmembrane helix</keyword>
<keyword evidence="3" id="KW-1185">Reference proteome</keyword>
<protein>
    <submittedName>
        <fullName evidence="2">Uncharacterized protein</fullName>
    </submittedName>
</protein>
<keyword evidence="1" id="KW-0472">Membrane</keyword>
<gene>
    <name evidence="2" type="ORF">GTA51_19500</name>
</gene>
<name>A0A7C9IP27_9BACT</name>
<accession>A0A7C9IP27</accession>
<dbReference type="Proteomes" id="UP000482487">
    <property type="component" value="Unassembled WGS sequence"/>
</dbReference>
<dbReference type="AlphaFoldDB" id="A0A7C9IP27"/>
<dbReference type="RefSeq" id="WP_160964094.1">
    <property type="nucleotide sequence ID" value="NZ_WVUD01000072.1"/>
</dbReference>
<reference evidence="2 3" key="1">
    <citation type="submission" date="2020-01" db="EMBL/GenBank/DDBJ databases">
        <title>Genome sequence of Desulfovibrio aerotolerans DSM 16695(T).</title>
        <authorList>
            <person name="Karnachuk O."/>
            <person name="Avakyan M."/>
            <person name="Mardanov A."/>
            <person name="Kadnikov V."/>
            <person name="Ravin N."/>
        </authorList>
    </citation>
    <scope>NUCLEOTIDE SEQUENCE [LARGE SCALE GENOMIC DNA]</scope>
    <source>
        <strain evidence="2 3">DSM 16695</strain>
    </source>
</reference>
<proteinExistence type="predicted"/>
<comment type="caution">
    <text evidence="2">The sequence shown here is derived from an EMBL/GenBank/DDBJ whole genome shotgun (WGS) entry which is preliminary data.</text>
</comment>